<evidence type="ECO:0000256" key="6">
    <source>
        <dbReference type="SAM" id="Phobius"/>
    </source>
</evidence>
<comment type="caution">
    <text evidence="8">The sequence shown here is derived from an EMBL/GenBank/DDBJ whole genome shotgun (WGS) entry which is preliminary data.</text>
</comment>
<dbReference type="InterPro" id="IPR002142">
    <property type="entry name" value="Peptidase_S49"/>
</dbReference>
<keyword evidence="2" id="KW-0645">Protease</keyword>
<accession>A0A4Q9KGK2</accession>
<evidence type="ECO:0000313" key="9">
    <source>
        <dbReference type="Proteomes" id="UP000292373"/>
    </source>
</evidence>
<keyword evidence="9" id="KW-1185">Reference proteome</keyword>
<dbReference type="SUPFAM" id="SSF81995">
    <property type="entry name" value="beta-sandwich domain of Sec23/24"/>
    <property type="match status" value="1"/>
</dbReference>
<feature type="transmembrane region" description="Helical" evidence="6">
    <location>
        <begin position="81"/>
        <end position="114"/>
    </location>
</feature>
<evidence type="ECO:0000256" key="1">
    <source>
        <dbReference type="ARBA" id="ARBA00008683"/>
    </source>
</evidence>
<keyword evidence="4" id="KW-0720">Serine protease</keyword>
<dbReference type="InterPro" id="IPR047272">
    <property type="entry name" value="S49_SppA_C"/>
</dbReference>
<feature type="region of interest" description="Disordered" evidence="5">
    <location>
        <begin position="1"/>
        <end position="71"/>
    </location>
</feature>
<protein>
    <submittedName>
        <fullName evidence="8">S49 family peptidase</fullName>
    </submittedName>
</protein>
<dbReference type="AlphaFoldDB" id="A0A4Q9KGK2"/>
<sequence>MGPTTLAGKPPDRGDDVSQDSQQPQQPQQPHQPQQHPEASGPQQDPHPQPAPRPMAPPYQPAPPSLSPMALAKPAPFRRGFGLGAGAGLGFGGAMLVFSLLASLLTGLMMMGFAGAASTLSGSGQTAVEPLATVWGKDTATRKLRAIPVAGAIQTRAADGFALAEGTYGYEVADVLDALEADDTDGVILMMDTPGGTVTGSKAIADAVDRYRERTNKKVYAFVQGMSASGGMYAMAGADEIIADHGTTVGSVGVIMGPLERYRDVTGMGSIMGAVEAGSITQEYITAGKGKDAGQPFRDLTPEERANLTDITNEMYDDFVNHVATKRGIDRAVIVDQLGAGMFTGQKAKEVGYIDEVMGRDEAMRHFATGAGLDPADTKVVQATAPGLWASLFGVEARPWGVAPAAQPVGGQPARATAQMCTDPTAPLVWHGPLVGVCS</sequence>
<feature type="domain" description="Peptidase S49" evidence="7">
    <location>
        <begin position="214"/>
        <end position="373"/>
    </location>
</feature>
<organism evidence="8 9">
    <name type="scientific">Propioniciclava sinopodophylli</name>
    <dbReference type="NCBI Taxonomy" id="1837344"/>
    <lineage>
        <taxon>Bacteria</taxon>
        <taxon>Bacillati</taxon>
        <taxon>Actinomycetota</taxon>
        <taxon>Actinomycetes</taxon>
        <taxon>Propionibacteriales</taxon>
        <taxon>Propionibacteriaceae</taxon>
        <taxon>Propioniciclava</taxon>
    </lineage>
</organism>
<keyword evidence="6" id="KW-0472">Membrane</keyword>
<evidence type="ECO:0000256" key="5">
    <source>
        <dbReference type="SAM" id="MobiDB-lite"/>
    </source>
</evidence>
<reference evidence="8 9" key="1">
    <citation type="submission" date="2019-01" db="EMBL/GenBank/DDBJ databases">
        <title>Lactibacter flavus gen. nov., sp. nov., a novel bacterium of the family Propionibacteriaceae isolated from raw milk and dairy products.</title>
        <authorList>
            <person name="Huptas C."/>
            <person name="Wenning M."/>
            <person name="Breitenwieser F."/>
            <person name="Doll E."/>
            <person name="Von Neubeck M."/>
            <person name="Busse H.-J."/>
            <person name="Scherer S."/>
        </authorList>
    </citation>
    <scope>NUCLEOTIDE SEQUENCE [LARGE SCALE GENOMIC DNA]</scope>
    <source>
        <strain evidence="8 9">KCTC 33808</strain>
    </source>
</reference>
<evidence type="ECO:0000256" key="2">
    <source>
        <dbReference type="ARBA" id="ARBA00022670"/>
    </source>
</evidence>
<dbReference type="GO" id="GO:0008236">
    <property type="term" value="F:serine-type peptidase activity"/>
    <property type="evidence" value="ECO:0007669"/>
    <property type="project" value="UniProtKB-KW"/>
</dbReference>
<dbReference type="OrthoDB" id="5623708at2"/>
<dbReference type="InterPro" id="IPR029045">
    <property type="entry name" value="ClpP/crotonase-like_dom_sf"/>
</dbReference>
<dbReference type="CDD" id="cd07023">
    <property type="entry name" value="S49_Sppa_N_C"/>
    <property type="match status" value="1"/>
</dbReference>
<evidence type="ECO:0000313" key="8">
    <source>
        <dbReference type="EMBL" id="TBT88454.1"/>
    </source>
</evidence>
<evidence type="ECO:0000256" key="4">
    <source>
        <dbReference type="ARBA" id="ARBA00022825"/>
    </source>
</evidence>
<keyword evidence="3" id="KW-0378">Hydrolase</keyword>
<dbReference type="PANTHER" id="PTHR42987:SF4">
    <property type="entry name" value="PROTEASE SOHB-RELATED"/>
    <property type="match status" value="1"/>
</dbReference>
<dbReference type="Proteomes" id="UP000292373">
    <property type="component" value="Unassembled WGS sequence"/>
</dbReference>
<dbReference type="EMBL" id="SDMQ01000001">
    <property type="protein sequence ID" value="TBT88454.1"/>
    <property type="molecule type" value="Genomic_DNA"/>
</dbReference>
<dbReference type="Pfam" id="PF01343">
    <property type="entry name" value="Peptidase_S49"/>
    <property type="match status" value="1"/>
</dbReference>
<feature type="compositionally biased region" description="Pro residues" evidence="5">
    <location>
        <begin position="45"/>
        <end position="66"/>
    </location>
</feature>
<evidence type="ECO:0000256" key="3">
    <source>
        <dbReference type="ARBA" id="ARBA00022801"/>
    </source>
</evidence>
<dbReference type="GO" id="GO:0006508">
    <property type="term" value="P:proteolysis"/>
    <property type="evidence" value="ECO:0007669"/>
    <property type="project" value="UniProtKB-KW"/>
</dbReference>
<keyword evidence="6" id="KW-1133">Transmembrane helix</keyword>
<dbReference type="SUPFAM" id="SSF52096">
    <property type="entry name" value="ClpP/crotonase"/>
    <property type="match status" value="1"/>
</dbReference>
<dbReference type="Gene3D" id="3.90.226.10">
    <property type="entry name" value="2-enoyl-CoA Hydratase, Chain A, domain 1"/>
    <property type="match status" value="1"/>
</dbReference>
<dbReference type="Gene3D" id="6.20.330.10">
    <property type="match status" value="1"/>
</dbReference>
<keyword evidence="6" id="KW-0812">Transmembrane</keyword>
<evidence type="ECO:0000259" key="7">
    <source>
        <dbReference type="Pfam" id="PF01343"/>
    </source>
</evidence>
<comment type="similarity">
    <text evidence="1">Belongs to the peptidase S49 family.</text>
</comment>
<proteinExistence type="inferred from homology"/>
<dbReference type="PANTHER" id="PTHR42987">
    <property type="entry name" value="PEPTIDASE S49"/>
    <property type="match status" value="1"/>
</dbReference>
<gene>
    <name evidence="8" type="ORF">ET989_00385</name>
</gene>
<feature type="compositionally biased region" description="Low complexity" evidence="5">
    <location>
        <begin position="22"/>
        <end position="44"/>
    </location>
</feature>
<name>A0A4Q9KGK2_9ACTN</name>